<keyword evidence="12" id="KW-1185">Reference proteome</keyword>
<comment type="subcellular location">
    <subcellularLocation>
        <location evidence="1">Cell inner membrane</location>
        <topology evidence="1">Multi-pass membrane protein</topology>
    </subcellularLocation>
    <subcellularLocation>
        <location evidence="6">Membrane</location>
        <topology evidence="6">Multi-pass membrane protein</topology>
    </subcellularLocation>
</comment>
<evidence type="ECO:0000256" key="7">
    <source>
        <dbReference type="SAM" id="Coils"/>
    </source>
</evidence>
<name>A0A7M1B3L8_9BACT</name>
<feature type="domain" description="MotA/TolQ/ExbB proton channel" evidence="10">
    <location>
        <begin position="303"/>
        <end position="420"/>
    </location>
</feature>
<keyword evidence="7" id="KW-0175">Coiled coil</keyword>
<dbReference type="KEGG" id="ssei:FJR45_09190"/>
<dbReference type="AlphaFoldDB" id="A0A7M1B3L8"/>
<keyword evidence="3 8" id="KW-0812">Transmembrane</keyword>
<accession>A0A7M1B3L8</accession>
<sequence length="436" mass="48431">MKILLTLFLLLSTLLSADELRDAYEKEFTFLKAQKTELEKRLRQEKLFQTKEVATTKQKVQNLQNRYVKLSQEEKNLENQMQKLSVKLDDKRSNKEIIASVLIQAKSLLDEYNIEVNDKKDADILKVTRKAFVDGAHLYKQLSSLEKENGKFYLTDGTKTDGTIIKIGNIAAYGVTDKAKGALAPAGNGEYKIWNQDASADALAFAKGTPRKDIKIFIYENLDKDVEYKKEKTLEDTIKGGGTIGYIILILGALGLLLILIRTVLLIRAGSNVKEITNTVVEKLRNNKPQEALEAIKGYKGSTARVIKATLRNIDKDRDHIEDIVTENILNESSHIDRFGNFVLVLAAVAPLLGLLGTVTGMIATFDIITEFGTGDPKLLSGGISEALVTTMLGLIVAIPLLLLGNLLSGWAQNIKDSMEQAALHIVNEYEVHKEK</sequence>
<feature type="signal peptide" evidence="9">
    <location>
        <begin position="1"/>
        <end position="17"/>
    </location>
</feature>
<dbReference type="Proteomes" id="UP000593719">
    <property type="component" value="Chromosome"/>
</dbReference>
<evidence type="ECO:0000256" key="8">
    <source>
        <dbReference type="SAM" id="Phobius"/>
    </source>
</evidence>
<keyword evidence="6" id="KW-0653">Protein transport</keyword>
<dbReference type="InterPro" id="IPR050790">
    <property type="entry name" value="ExbB/TolQ_transport"/>
</dbReference>
<dbReference type="PANTHER" id="PTHR30625">
    <property type="entry name" value="PROTEIN TOLQ"/>
    <property type="match status" value="1"/>
</dbReference>
<dbReference type="GO" id="GO:0017038">
    <property type="term" value="P:protein import"/>
    <property type="evidence" value="ECO:0007669"/>
    <property type="project" value="TreeGrafter"/>
</dbReference>
<organism evidence="11 12">
    <name type="scientific">Sulfurimonas sediminis</name>
    <dbReference type="NCBI Taxonomy" id="2590020"/>
    <lineage>
        <taxon>Bacteria</taxon>
        <taxon>Pseudomonadati</taxon>
        <taxon>Campylobacterota</taxon>
        <taxon>Epsilonproteobacteria</taxon>
        <taxon>Campylobacterales</taxon>
        <taxon>Sulfurimonadaceae</taxon>
        <taxon>Sulfurimonas</taxon>
    </lineage>
</organism>
<dbReference type="InterPro" id="IPR002898">
    <property type="entry name" value="MotA_ExbB_proton_chnl"/>
</dbReference>
<feature type="coiled-coil region" evidence="7">
    <location>
        <begin position="21"/>
        <end position="94"/>
    </location>
</feature>
<evidence type="ECO:0000256" key="6">
    <source>
        <dbReference type="RuleBase" id="RU004057"/>
    </source>
</evidence>
<evidence type="ECO:0000256" key="9">
    <source>
        <dbReference type="SAM" id="SignalP"/>
    </source>
</evidence>
<feature type="chain" id="PRO_5032580353" evidence="9">
    <location>
        <begin position="18"/>
        <end position="436"/>
    </location>
</feature>
<feature type="transmembrane region" description="Helical" evidence="8">
    <location>
        <begin position="244"/>
        <end position="265"/>
    </location>
</feature>
<keyword evidence="4 8" id="KW-1133">Transmembrane helix</keyword>
<feature type="transmembrane region" description="Helical" evidence="8">
    <location>
        <begin position="389"/>
        <end position="409"/>
    </location>
</feature>
<keyword evidence="9" id="KW-0732">Signal</keyword>
<comment type="similarity">
    <text evidence="6">Belongs to the exbB/tolQ family.</text>
</comment>
<evidence type="ECO:0000256" key="1">
    <source>
        <dbReference type="ARBA" id="ARBA00004429"/>
    </source>
</evidence>
<evidence type="ECO:0000256" key="4">
    <source>
        <dbReference type="ARBA" id="ARBA00022989"/>
    </source>
</evidence>
<evidence type="ECO:0000313" key="11">
    <source>
        <dbReference type="EMBL" id="QOP44106.1"/>
    </source>
</evidence>
<gene>
    <name evidence="11" type="ORF">FJR45_09190</name>
</gene>
<dbReference type="Pfam" id="PF01618">
    <property type="entry name" value="MotA_ExbB"/>
    <property type="match status" value="1"/>
</dbReference>
<feature type="transmembrane region" description="Helical" evidence="8">
    <location>
        <begin position="342"/>
        <end position="369"/>
    </location>
</feature>
<reference evidence="11 12" key="1">
    <citation type="submission" date="2019-06" db="EMBL/GenBank/DDBJ databases">
        <title>Sulfurimonas gotlandica sp. nov., a chemoautotrophic and psychrotolerant epsilonproteobacterium isolated from a pelagic redoxcline, and an emended description of the genus Sulfurimonas.</title>
        <authorList>
            <person name="Wang S."/>
            <person name="Jiang L."/>
            <person name="Shao Z."/>
        </authorList>
    </citation>
    <scope>NUCLEOTIDE SEQUENCE [LARGE SCALE GENOMIC DNA]</scope>
    <source>
        <strain evidence="11 12">S2-6</strain>
    </source>
</reference>
<evidence type="ECO:0000256" key="2">
    <source>
        <dbReference type="ARBA" id="ARBA00022475"/>
    </source>
</evidence>
<evidence type="ECO:0000256" key="5">
    <source>
        <dbReference type="ARBA" id="ARBA00023136"/>
    </source>
</evidence>
<proteinExistence type="inferred from homology"/>
<dbReference type="GO" id="GO:0005886">
    <property type="term" value="C:plasma membrane"/>
    <property type="evidence" value="ECO:0007669"/>
    <property type="project" value="UniProtKB-SubCell"/>
</dbReference>
<dbReference type="PANTHER" id="PTHR30625:SF11">
    <property type="entry name" value="MOTA_TOLQ_EXBB PROTON CHANNEL DOMAIN-CONTAINING PROTEIN"/>
    <property type="match status" value="1"/>
</dbReference>
<dbReference type="RefSeq" id="WP_193150273.1">
    <property type="nucleotide sequence ID" value="NZ_CP041235.1"/>
</dbReference>
<keyword evidence="11" id="KW-0282">Flagellum</keyword>
<keyword evidence="11" id="KW-0969">Cilium</keyword>
<keyword evidence="2" id="KW-1003">Cell membrane</keyword>
<dbReference type="EMBL" id="CP041235">
    <property type="protein sequence ID" value="QOP44106.1"/>
    <property type="molecule type" value="Genomic_DNA"/>
</dbReference>
<keyword evidence="6" id="KW-0813">Transport</keyword>
<keyword evidence="11" id="KW-0966">Cell projection</keyword>
<evidence type="ECO:0000259" key="10">
    <source>
        <dbReference type="Pfam" id="PF01618"/>
    </source>
</evidence>
<evidence type="ECO:0000256" key="3">
    <source>
        <dbReference type="ARBA" id="ARBA00022692"/>
    </source>
</evidence>
<keyword evidence="5 8" id="KW-0472">Membrane</keyword>
<protein>
    <submittedName>
        <fullName evidence="11">Flagellar motor protein MotA</fullName>
    </submittedName>
</protein>
<evidence type="ECO:0000313" key="12">
    <source>
        <dbReference type="Proteomes" id="UP000593719"/>
    </source>
</evidence>